<protein>
    <submittedName>
        <fullName evidence="1">Uncharacterized protein</fullName>
    </submittedName>
</protein>
<evidence type="ECO:0000313" key="2">
    <source>
        <dbReference type="Proteomes" id="UP000326678"/>
    </source>
</evidence>
<dbReference type="EMBL" id="CP045226">
    <property type="protein sequence ID" value="QFS45565.1"/>
    <property type="molecule type" value="Genomic_DNA"/>
</dbReference>
<sequence length="53" mass="6207">MSPTPQEVVEYFFIWKSLTKVGEKLDSRFPRLQTSEGLKQVNLLITNYELFGQ</sequence>
<dbReference type="KEGG" id="nsh:GXM_03042"/>
<keyword evidence="2" id="KW-1185">Reference proteome</keyword>
<dbReference type="AlphaFoldDB" id="A0A5P8VYR6"/>
<gene>
    <name evidence="1" type="ORF">GXM_03042</name>
</gene>
<evidence type="ECO:0000313" key="1">
    <source>
        <dbReference type="EMBL" id="QFS45565.1"/>
    </source>
</evidence>
<organism evidence="1 2">
    <name type="scientific">Nostoc sphaeroides CCNUC1</name>
    <dbReference type="NCBI Taxonomy" id="2653204"/>
    <lineage>
        <taxon>Bacteria</taxon>
        <taxon>Bacillati</taxon>
        <taxon>Cyanobacteriota</taxon>
        <taxon>Cyanophyceae</taxon>
        <taxon>Nostocales</taxon>
        <taxon>Nostocaceae</taxon>
        <taxon>Nostoc</taxon>
    </lineage>
</organism>
<dbReference type="Proteomes" id="UP000326678">
    <property type="component" value="Chromosome Gxm1"/>
</dbReference>
<reference evidence="1 2" key="1">
    <citation type="submission" date="2019-10" db="EMBL/GenBank/DDBJ databases">
        <title>Genomic and transcriptomic insights into the perfect genentic adaptation of a filamentous nitrogen-fixing cyanobacterium to rice fields.</title>
        <authorList>
            <person name="Chen Z."/>
        </authorList>
    </citation>
    <scope>NUCLEOTIDE SEQUENCE [LARGE SCALE GENOMIC DNA]</scope>
    <source>
        <strain evidence="1">CCNUC1</strain>
    </source>
</reference>
<name>A0A5P8VYR6_9NOSO</name>
<proteinExistence type="predicted"/>
<accession>A0A5P8VYR6</accession>